<reference evidence="1" key="1">
    <citation type="submission" date="2019-10" db="EMBL/GenBank/DDBJ databases">
        <authorList>
            <person name="Soares A.E.R."/>
            <person name="Aleixo A."/>
            <person name="Schneider P."/>
            <person name="Miyaki C.Y."/>
            <person name="Schneider M.P."/>
            <person name="Mello C."/>
            <person name="Vasconcelos A.T.R."/>
        </authorList>
    </citation>
    <scope>NUCLEOTIDE SEQUENCE</scope>
    <source>
        <tissue evidence="1">Muscle</tissue>
    </source>
</reference>
<name>A0ABQ9CYP7_9PASS</name>
<proteinExistence type="predicted"/>
<protein>
    <submittedName>
        <fullName evidence="1">Uncharacterized protein</fullName>
    </submittedName>
</protein>
<keyword evidence="2" id="KW-1185">Reference proteome</keyword>
<evidence type="ECO:0000313" key="2">
    <source>
        <dbReference type="Proteomes" id="UP001145742"/>
    </source>
</evidence>
<organism evidence="1 2">
    <name type="scientific">Willisornis vidua</name>
    <name type="common">Xingu scale-backed antbird</name>
    <dbReference type="NCBI Taxonomy" id="1566151"/>
    <lineage>
        <taxon>Eukaryota</taxon>
        <taxon>Metazoa</taxon>
        <taxon>Chordata</taxon>
        <taxon>Craniata</taxon>
        <taxon>Vertebrata</taxon>
        <taxon>Euteleostomi</taxon>
        <taxon>Archelosauria</taxon>
        <taxon>Archosauria</taxon>
        <taxon>Dinosauria</taxon>
        <taxon>Saurischia</taxon>
        <taxon>Theropoda</taxon>
        <taxon>Coelurosauria</taxon>
        <taxon>Aves</taxon>
        <taxon>Neognathae</taxon>
        <taxon>Neoaves</taxon>
        <taxon>Telluraves</taxon>
        <taxon>Australaves</taxon>
        <taxon>Passeriformes</taxon>
        <taxon>Thamnophilidae</taxon>
        <taxon>Willisornis</taxon>
    </lineage>
</organism>
<accession>A0ABQ9CYP7</accession>
<dbReference type="EMBL" id="WHWB01034510">
    <property type="protein sequence ID" value="KAJ7408904.1"/>
    <property type="molecule type" value="Genomic_DNA"/>
</dbReference>
<comment type="caution">
    <text evidence="1">The sequence shown here is derived from an EMBL/GenBank/DDBJ whole genome shotgun (WGS) entry which is preliminary data.</text>
</comment>
<dbReference type="Proteomes" id="UP001145742">
    <property type="component" value="Unassembled WGS sequence"/>
</dbReference>
<evidence type="ECO:0000313" key="1">
    <source>
        <dbReference type="EMBL" id="KAJ7408904.1"/>
    </source>
</evidence>
<sequence length="164" mass="18232">MIIPLYSALVRLHLESCVQFQASHYKKDIEVLEGVQRRATELGLSSVGKIGSVGTVLLSTATGKEVLTRSALSEFFCQSVLMSGIALTHLQDLALGLLEIHDIPMYLLIKFVQVPLDGNQSFWCVICKLAEGALDLTFSVIDEDNEEHWSQDRALRDTTCHWSP</sequence>
<gene>
    <name evidence="1" type="ORF">WISP_117880</name>
</gene>